<evidence type="ECO:0000256" key="2">
    <source>
        <dbReference type="ARBA" id="ARBA00008854"/>
    </source>
</evidence>
<evidence type="ECO:0000313" key="7">
    <source>
        <dbReference type="EMBL" id="MCL9684856.1"/>
    </source>
</evidence>
<gene>
    <name evidence="7" type="ORF">LOX96_12190</name>
</gene>
<evidence type="ECO:0000256" key="5">
    <source>
        <dbReference type="ARBA" id="ARBA00023136"/>
    </source>
</evidence>
<comment type="similarity">
    <text evidence="2">Belongs to the LemA family.</text>
</comment>
<protein>
    <submittedName>
        <fullName evidence="7">LemA family protein</fullName>
    </submittedName>
</protein>
<dbReference type="PANTHER" id="PTHR34478:SF1">
    <property type="entry name" value="PROTEIN LEMA"/>
    <property type="match status" value="1"/>
</dbReference>
<keyword evidence="8" id="KW-1185">Reference proteome</keyword>
<evidence type="ECO:0000256" key="6">
    <source>
        <dbReference type="SAM" id="Phobius"/>
    </source>
</evidence>
<evidence type="ECO:0000256" key="1">
    <source>
        <dbReference type="ARBA" id="ARBA00004167"/>
    </source>
</evidence>
<dbReference type="InterPro" id="IPR007156">
    <property type="entry name" value="MamQ_LemA"/>
</dbReference>
<dbReference type="Pfam" id="PF04011">
    <property type="entry name" value="LemA"/>
    <property type="match status" value="1"/>
</dbReference>
<dbReference type="GO" id="GO:0016020">
    <property type="term" value="C:membrane"/>
    <property type="evidence" value="ECO:0007669"/>
    <property type="project" value="UniProtKB-SubCell"/>
</dbReference>
<dbReference type="PANTHER" id="PTHR34478">
    <property type="entry name" value="PROTEIN LEMA"/>
    <property type="match status" value="1"/>
</dbReference>
<dbReference type="RefSeq" id="WP_250423360.1">
    <property type="nucleotide sequence ID" value="NZ_JAJKBJ010000015.1"/>
</dbReference>
<dbReference type="InterPro" id="IPR023353">
    <property type="entry name" value="LemA-like_dom_sf"/>
</dbReference>
<evidence type="ECO:0000256" key="4">
    <source>
        <dbReference type="ARBA" id="ARBA00022989"/>
    </source>
</evidence>
<keyword evidence="3 6" id="KW-0812">Transmembrane</keyword>
<organism evidence="7 8">
    <name type="scientific">Legionella maioricensis</name>
    <dbReference type="NCBI Taxonomy" id="2896528"/>
    <lineage>
        <taxon>Bacteria</taxon>
        <taxon>Pseudomonadati</taxon>
        <taxon>Pseudomonadota</taxon>
        <taxon>Gammaproteobacteria</taxon>
        <taxon>Legionellales</taxon>
        <taxon>Legionellaceae</taxon>
        <taxon>Legionella</taxon>
    </lineage>
</organism>
<name>A0A9X2D1T8_9GAMM</name>
<keyword evidence="4 6" id="KW-1133">Transmembrane helix</keyword>
<dbReference type="AlphaFoldDB" id="A0A9X2D1T8"/>
<evidence type="ECO:0000256" key="3">
    <source>
        <dbReference type="ARBA" id="ARBA00022692"/>
    </source>
</evidence>
<dbReference type="SUPFAM" id="SSF140478">
    <property type="entry name" value="LemA-like"/>
    <property type="match status" value="1"/>
</dbReference>
<dbReference type="Proteomes" id="UP001139721">
    <property type="component" value="Unassembled WGS sequence"/>
</dbReference>
<comment type="subcellular location">
    <subcellularLocation>
        <location evidence="1">Membrane</location>
        <topology evidence="1">Single-pass membrane protein</topology>
    </subcellularLocation>
</comment>
<dbReference type="EMBL" id="JAJKBJ010000015">
    <property type="protein sequence ID" value="MCL9684856.1"/>
    <property type="molecule type" value="Genomic_DNA"/>
</dbReference>
<proteinExistence type="inferred from homology"/>
<comment type="caution">
    <text evidence="7">The sequence shown here is derived from an EMBL/GenBank/DDBJ whole genome shotgun (WGS) entry which is preliminary data.</text>
</comment>
<reference evidence="7" key="1">
    <citation type="submission" date="2021-11" db="EMBL/GenBank/DDBJ databases">
        <title>Legionella maioricencis sp. nov., a new species isolated from hot water samples in Mallorca.</title>
        <authorList>
            <person name="Crespi S."/>
            <person name="Drasar V."/>
            <person name="Salva-Serra F."/>
            <person name="Jaen-Luchoro D."/>
            <person name="Pineiro-Iglesias B."/>
            <person name="Aliaga F."/>
            <person name="Fernandez-Juarez V."/>
            <person name="Coll G."/>
            <person name="Moore E.R.B."/>
            <person name="Bennasar-Figueras A."/>
        </authorList>
    </citation>
    <scope>NUCLEOTIDE SEQUENCE</scope>
    <source>
        <strain evidence="7">HCPI-6</strain>
    </source>
</reference>
<sequence>MFIVLSLVIVALIIWSIFIYNGLIRLKNQVDEAWSDINVQLKRRYDLIPNLLETVKGYKEYESETFQKITQLRQQAMTAQSIEDKGKAETALTLGLSKLFAVAENYPELKANNSFLDLQKNLTDTENQIEKARRYYNGTTREYNIRIQSVPDNIFANLLHFTKRDFFALESDVEKQVPKVAF</sequence>
<evidence type="ECO:0000313" key="8">
    <source>
        <dbReference type="Proteomes" id="UP001139721"/>
    </source>
</evidence>
<dbReference type="Gene3D" id="1.20.1440.20">
    <property type="entry name" value="LemA-like domain"/>
    <property type="match status" value="1"/>
</dbReference>
<accession>A0A9X2D1T8</accession>
<keyword evidence="5 6" id="KW-0472">Membrane</keyword>
<feature type="transmembrane region" description="Helical" evidence="6">
    <location>
        <begin position="6"/>
        <end position="24"/>
    </location>
</feature>